<dbReference type="RefSeq" id="WP_229881143.1">
    <property type="nucleotide sequence ID" value="NZ_BMWA01000016.1"/>
</dbReference>
<organism evidence="1 2">
    <name type="scientific">Streptomyces viridiviolaceus</name>
    <dbReference type="NCBI Taxonomy" id="68282"/>
    <lineage>
        <taxon>Bacteria</taxon>
        <taxon>Bacillati</taxon>
        <taxon>Actinomycetota</taxon>
        <taxon>Actinomycetes</taxon>
        <taxon>Kitasatosporales</taxon>
        <taxon>Streptomycetaceae</taxon>
        <taxon>Streptomyces</taxon>
    </lineage>
</organism>
<sequence length="88" mass="9329">MNGVDPRWKAGSSQRRGFEWNPTLRAAYLPFPVTPISAPGNEGDGLLLGLAAGAAVGDMTAVWGVPVKSPCRRSGTTACRRASWGTWN</sequence>
<evidence type="ECO:0000313" key="2">
    <source>
        <dbReference type="Proteomes" id="UP001596409"/>
    </source>
</evidence>
<keyword evidence="2" id="KW-1185">Reference proteome</keyword>
<reference evidence="2" key="1">
    <citation type="journal article" date="2019" name="Int. J. Syst. Evol. Microbiol.">
        <title>The Global Catalogue of Microorganisms (GCM) 10K type strain sequencing project: providing services to taxonomists for standard genome sequencing and annotation.</title>
        <authorList>
            <consortium name="The Broad Institute Genomics Platform"/>
            <consortium name="The Broad Institute Genome Sequencing Center for Infectious Disease"/>
            <person name="Wu L."/>
            <person name="Ma J."/>
        </authorList>
    </citation>
    <scope>NUCLEOTIDE SEQUENCE [LARGE SCALE GENOMIC DNA]</scope>
    <source>
        <strain evidence="2">JCM 4855</strain>
    </source>
</reference>
<gene>
    <name evidence="1" type="ORF">ACFQMH_24975</name>
</gene>
<name>A0ABW2E765_9ACTN</name>
<dbReference type="InterPro" id="IPR036188">
    <property type="entry name" value="FAD/NAD-bd_sf"/>
</dbReference>
<comment type="caution">
    <text evidence="1">The sequence shown here is derived from an EMBL/GenBank/DDBJ whole genome shotgun (WGS) entry which is preliminary data.</text>
</comment>
<dbReference type="Gene3D" id="3.50.50.60">
    <property type="entry name" value="FAD/NAD(P)-binding domain"/>
    <property type="match status" value="1"/>
</dbReference>
<dbReference type="Proteomes" id="UP001596409">
    <property type="component" value="Unassembled WGS sequence"/>
</dbReference>
<proteinExistence type="predicted"/>
<protein>
    <submittedName>
        <fullName evidence="1">Uncharacterized protein</fullName>
    </submittedName>
</protein>
<dbReference type="EMBL" id="JBHSYM010000057">
    <property type="protein sequence ID" value="MFC7014898.1"/>
    <property type="molecule type" value="Genomic_DNA"/>
</dbReference>
<evidence type="ECO:0000313" key="1">
    <source>
        <dbReference type="EMBL" id="MFC7014898.1"/>
    </source>
</evidence>
<accession>A0ABW2E765</accession>